<dbReference type="KEGG" id="bcel:BcellWH2_00730"/>
<reference evidence="3 4" key="1">
    <citation type="journal article" date="2015" name="Science">
        <title>Genetic determinants of in vivo fitness and diet responsiveness in multiple human gut Bacteroides.</title>
        <authorList>
            <person name="Wu M."/>
            <person name="McNulty N.P."/>
            <person name="Rodionov D.A."/>
            <person name="Khoroshkin M.S."/>
            <person name="Griffin N.W."/>
            <person name="Cheng J."/>
            <person name="Latreille P."/>
            <person name="Kerstetter R.A."/>
            <person name="Terrapon N."/>
            <person name="Henrissat B."/>
            <person name="Osterman A.L."/>
            <person name="Gordon J.I."/>
        </authorList>
    </citation>
    <scope>NUCLEOTIDE SEQUENCE [LARGE SCALE GENOMIC DNA]</scope>
    <source>
        <strain evidence="3 4">WH2</strain>
    </source>
</reference>
<evidence type="ECO:0000313" key="4">
    <source>
        <dbReference type="Proteomes" id="UP000061809"/>
    </source>
</evidence>
<feature type="domain" description="DUF4434" evidence="2">
    <location>
        <begin position="49"/>
        <end position="341"/>
    </location>
</feature>
<proteinExistence type="predicted"/>
<dbReference type="Pfam" id="PF14488">
    <property type="entry name" value="DUF4434"/>
    <property type="match status" value="1"/>
</dbReference>
<dbReference type="PATRIC" id="fig|246787.4.peg.755"/>
<feature type="signal peptide" evidence="1">
    <location>
        <begin position="1"/>
        <end position="26"/>
    </location>
</feature>
<dbReference type="AlphaFoldDB" id="A0A0P0GJM4"/>
<dbReference type="SUPFAM" id="SSF51445">
    <property type="entry name" value="(Trans)glycosidases"/>
    <property type="match status" value="1"/>
</dbReference>
<dbReference type="EMBL" id="CP012801">
    <property type="protein sequence ID" value="ALJ57994.1"/>
    <property type="molecule type" value="Genomic_DNA"/>
</dbReference>
<organism evidence="3 4">
    <name type="scientific">Bacteroides cellulosilyticus</name>
    <dbReference type="NCBI Taxonomy" id="246787"/>
    <lineage>
        <taxon>Bacteria</taxon>
        <taxon>Pseudomonadati</taxon>
        <taxon>Bacteroidota</taxon>
        <taxon>Bacteroidia</taxon>
        <taxon>Bacteroidales</taxon>
        <taxon>Bacteroidaceae</taxon>
        <taxon>Bacteroides</taxon>
    </lineage>
</organism>
<gene>
    <name evidence="3" type="ORF">BcellWH2_00730</name>
</gene>
<evidence type="ECO:0000259" key="2">
    <source>
        <dbReference type="Pfam" id="PF14488"/>
    </source>
</evidence>
<name>A0A0P0GJM4_9BACE</name>
<dbReference type="RefSeq" id="WP_029428962.1">
    <property type="nucleotide sequence ID" value="NZ_CP012801.1"/>
</dbReference>
<feature type="chain" id="PRO_5006047690" description="DUF4434 domain-containing protein" evidence="1">
    <location>
        <begin position="27"/>
        <end position="519"/>
    </location>
</feature>
<evidence type="ECO:0000313" key="3">
    <source>
        <dbReference type="EMBL" id="ALJ57994.1"/>
    </source>
</evidence>
<evidence type="ECO:0000256" key="1">
    <source>
        <dbReference type="SAM" id="SignalP"/>
    </source>
</evidence>
<dbReference type="Proteomes" id="UP000061809">
    <property type="component" value="Chromosome"/>
</dbReference>
<dbReference type="Gene3D" id="3.20.20.80">
    <property type="entry name" value="Glycosidases"/>
    <property type="match status" value="1"/>
</dbReference>
<protein>
    <recommendedName>
        <fullName evidence="2">DUF4434 domain-containing protein</fullName>
    </recommendedName>
</protein>
<dbReference type="InterPro" id="IPR027849">
    <property type="entry name" value="DUF4434"/>
</dbReference>
<keyword evidence="1" id="KW-0732">Signal</keyword>
<accession>A0A0P0GJM4</accession>
<dbReference type="InterPro" id="IPR017853">
    <property type="entry name" value="GH"/>
</dbReference>
<sequence>MKKKFQMIGFALSVLLVTLPVVTVGADNAASGKQKKEKTTESALGVKPVTGSWINLAYKDVRNKYTNPQSFDNMDPKLWEAKVRELSAMGIEYLVLMEVANEGKSYYPSQIMPWWYNKDKKSPVDAILDEATKHNMKIFMSSGWAKDQDDNLLDPAIKERQLQIMEELASLYKNHKAFYGWYLPVEDCLCPIFAEHAVQSVNTLSEKAKKLAPGKRTLISPYGIGLSEFDNPEYEKQMQKLKVDIIAYQDEVGCVRDQFTLPRLKKNWQRLRDIHNRLNIEMWANCETFTWEEGTNDRTSALIPAAYPRLLSQQVAASAAGVDKIISFMFYGIIEDPESKYQLGQPVWSNKVYTDYMDWKNGKEYWKLMEAAFMEKLVNGATPEMMLGKAGLQPLLDGKVAEEDSKDARWVKFEAGYHEFVVDLQKKTRVQKAMLRMLNYNPEKIGMPVKTYLYTSIDGKEYNLSSIKDAPYFPNNKHDAWIESILFNQLDENVRYVKVAFEAPQQVYIDELFINPVLK</sequence>